<gene>
    <name evidence="6" type="ORF">IHE39_29065</name>
</gene>
<keyword evidence="2" id="KW-0805">Transcription regulation</keyword>
<dbReference type="SUPFAM" id="SSF53850">
    <property type="entry name" value="Periplasmic binding protein-like II"/>
    <property type="match status" value="1"/>
</dbReference>
<evidence type="ECO:0000256" key="4">
    <source>
        <dbReference type="ARBA" id="ARBA00023163"/>
    </source>
</evidence>
<reference evidence="6 7" key="1">
    <citation type="submission" date="2020-09" db="EMBL/GenBank/DDBJ databases">
        <title>Draft Genome Sequence of Aminobacter carboxidus type strain DSM 1086, a soil Gram-negative carboxydobacterium.</title>
        <authorList>
            <person name="Turrini P."/>
            <person name="Tescari M."/>
            <person name="Artuso I."/>
            <person name="Lugli G.A."/>
            <person name="Frangipani E."/>
            <person name="Ventura M."/>
            <person name="Visca P."/>
        </authorList>
    </citation>
    <scope>NUCLEOTIDE SEQUENCE [LARGE SCALE GENOMIC DNA]</scope>
    <source>
        <strain evidence="6 7">DSM 1086</strain>
    </source>
</reference>
<dbReference type="InterPro" id="IPR036388">
    <property type="entry name" value="WH-like_DNA-bd_sf"/>
</dbReference>
<comment type="similarity">
    <text evidence="1">Belongs to the LysR transcriptional regulatory family.</text>
</comment>
<comment type="caution">
    <text evidence="6">The sequence shown here is derived from an EMBL/GenBank/DDBJ whole genome shotgun (WGS) entry which is preliminary data.</text>
</comment>
<evidence type="ECO:0000313" key="7">
    <source>
        <dbReference type="Proteomes" id="UP000598227"/>
    </source>
</evidence>
<organism evidence="6 7">
    <name type="scientific">Aminobacter carboxidus</name>
    <dbReference type="NCBI Taxonomy" id="376165"/>
    <lineage>
        <taxon>Bacteria</taxon>
        <taxon>Pseudomonadati</taxon>
        <taxon>Pseudomonadota</taxon>
        <taxon>Alphaproteobacteria</taxon>
        <taxon>Hyphomicrobiales</taxon>
        <taxon>Phyllobacteriaceae</taxon>
        <taxon>Aminobacter</taxon>
    </lineage>
</organism>
<sequence length="299" mass="32509">MEYRQNFRALEAFEAVSRHLSVSAAAVELGVTQSAISHQLRLLSDLVGERLLQKQGRGIALTEAGDRLARKLQPAFAEIVRSVGDAIGGTRHVVRLAICSSFGPAWLVPRLAGFYATKPAFDLQVCMYARDPELTDAVADAFVTTLPTEKGFEAVLLWAEKLVPVVAQTADGATEPALITTDLQPGRHGADWKAYAALSGRDMARDGRWLFASHYLIALEMVKAGLGAALVPDFLAARELEAGTIRQLHDAALPTHEDYHLCVKESRRGEPAIDALIRWFKSQLPRQARSHGNGGPPAK</sequence>
<dbReference type="InterPro" id="IPR058163">
    <property type="entry name" value="LysR-type_TF_proteobact-type"/>
</dbReference>
<dbReference type="InterPro" id="IPR036390">
    <property type="entry name" value="WH_DNA-bd_sf"/>
</dbReference>
<evidence type="ECO:0000256" key="3">
    <source>
        <dbReference type="ARBA" id="ARBA00023125"/>
    </source>
</evidence>
<dbReference type="EMBL" id="JACZEP010000020">
    <property type="protein sequence ID" value="MBE1208348.1"/>
    <property type="molecule type" value="Genomic_DNA"/>
</dbReference>
<protein>
    <submittedName>
        <fullName evidence="6">LysR family transcriptional regulator</fullName>
    </submittedName>
</protein>
<dbReference type="PANTHER" id="PTHR30537:SF26">
    <property type="entry name" value="GLYCINE CLEAVAGE SYSTEM TRANSCRIPTIONAL ACTIVATOR"/>
    <property type="match status" value="1"/>
</dbReference>
<evidence type="ECO:0000313" key="6">
    <source>
        <dbReference type="EMBL" id="MBE1208348.1"/>
    </source>
</evidence>
<keyword evidence="4" id="KW-0804">Transcription</keyword>
<dbReference type="SUPFAM" id="SSF46785">
    <property type="entry name" value="Winged helix' DNA-binding domain"/>
    <property type="match status" value="1"/>
</dbReference>
<feature type="domain" description="HTH lysR-type" evidence="5">
    <location>
        <begin position="5"/>
        <end position="62"/>
    </location>
</feature>
<dbReference type="PROSITE" id="PS50931">
    <property type="entry name" value="HTH_LYSR"/>
    <property type="match status" value="1"/>
</dbReference>
<proteinExistence type="inferred from homology"/>
<dbReference type="Pfam" id="PF00126">
    <property type="entry name" value="HTH_1"/>
    <property type="match status" value="1"/>
</dbReference>
<dbReference type="PANTHER" id="PTHR30537">
    <property type="entry name" value="HTH-TYPE TRANSCRIPTIONAL REGULATOR"/>
    <property type="match status" value="1"/>
</dbReference>
<name>A0ABR9GXD4_9HYPH</name>
<dbReference type="Gene3D" id="3.40.190.10">
    <property type="entry name" value="Periplasmic binding protein-like II"/>
    <property type="match status" value="2"/>
</dbReference>
<dbReference type="InterPro" id="IPR005119">
    <property type="entry name" value="LysR_subst-bd"/>
</dbReference>
<dbReference type="InterPro" id="IPR000847">
    <property type="entry name" value="LysR_HTH_N"/>
</dbReference>
<evidence type="ECO:0000256" key="2">
    <source>
        <dbReference type="ARBA" id="ARBA00023015"/>
    </source>
</evidence>
<evidence type="ECO:0000259" key="5">
    <source>
        <dbReference type="PROSITE" id="PS50931"/>
    </source>
</evidence>
<evidence type="ECO:0000256" key="1">
    <source>
        <dbReference type="ARBA" id="ARBA00009437"/>
    </source>
</evidence>
<keyword evidence="7" id="KW-1185">Reference proteome</keyword>
<accession>A0ABR9GXD4</accession>
<dbReference type="Pfam" id="PF03466">
    <property type="entry name" value="LysR_substrate"/>
    <property type="match status" value="1"/>
</dbReference>
<dbReference type="Gene3D" id="1.10.10.10">
    <property type="entry name" value="Winged helix-like DNA-binding domain superfamily/Winged helix DNA-binding domain"/>
    <property type="match status" value="1"/>
</dbReference>
<keyword evidence="3" id="KW-0238">DNA-binding</keyword>
<dbReference type="Proteomes" id="UP000598227">
    <property type="component" value="Unassembled WGS sequence"/>
</dbReference>